<dbReference type="Pfam" id="PF14534">
    <property type="entry name" value="DUF4440"/>
    <property type="match status" value="1"/>
</dbReference>
<evidence type="ECO:0000259" key="2">
    <source>
        <dbReference type="Pfam" id="PF14534"/>
    </source>
</evidence>
<dbReference type="SUPFAM" id="SSF54427">
    <property type="entry name" value="NTF2-like"/>
    <property type="match status" value="1"/>
</dbReference>
<accession>A0A2K1E4C6</accession>
<dbReference type="RefSeq" id="WP_103050985.1">
    <property type="nucleotide sequence ID" value="NZ_POWF01000001.1"/>
</dbReference>
<evidence type="ECO:0000313" key="4">
    <source>
        <dbReference type="Proteomes" id="UP000236641"/>
    </source>
</evidence>
<evidence type="ECO:0000256" key="1">
    <source>
        <dbReference type="SAM" id="SignalP"/>
    </source>
</evidence>
<proteinExistence type="predicted"/>
<protein>
    <submittedName>
        <fullName evidence="3">DUF4440 domain-containing protein</fullName>
    </submittedName>
</protein>
<keyword evidence="1" id="KW-0732">Signal</keyword>
<dbReference type="EMBL" id="POWF01000001">
    <property type="protein sequence ID" value="PNQ75135.1"/>
    <property type="molecule type" value="Genomic_DNA"/>
</dbReference>
<feature type="signal peptide" evidence="1">
    <location>
        <begin position="1"/>
        <end position="18"/>
    </location>
</feature>
<comment type="caution">
    <text evidence="3">The sequence shown here is derived from an EMBL/GenBank/DDBJ whole genome shotgun (WGS) entry which is preliminary data.</text>
</comment>
<evidence type="ECO:0000313" key="3">
    <source>
        <dbReference type="EMBL" id="PNQ75135.1"/>
    </source>
</evidence>
<dbReference type="AlphaFoldDB" id="A0A2K1E4C6"/>
<dbReference type="OrthoDB" id="120856at2"/>
<dbReference type="Gene3D" id="3.10.450.50">
    <property type="match status" value="1"/>
</dbReference>
<dbReference type="InterPro" id="IPR032710">
    <property type="entry name" value="NTF2-like_dom_sf"/>
</dbReference>
<gene>
    <name evidence="3" type="ORF">C1T31_03085</name>
</gene>
<feature type="domain" description="DUF4440" evidence="2">
    <location>
        <begin position="26"/>
        <end position="134"/>
    </location>
</feature>
<dbReference type="Proteomes" id="UP000236641">
    <property type="component" value="Unassembled WGS sequence"/>
</dbReference>
<sequence>MRSLLVILSLSFSTIVFSQSADEIAIRKVMQEQQDAWNNYDIEGFMQGYWKSDSLQFYSRGYITKGWQQTLDNYKKNYTSKEQTGQLTFKLNAISPIETGSYYIMGEYHLKRTVGDAQGEFIIIFKKIDGQWKIIADMST</sequence>
<feature type="chain" id="PRO_5014471728" evidence="1">
    <location>
        <begin position="19"/>
        <end position="140"/>
    </location>
</feature>
<organism evidence="3 4">
    <name type="scientific">Hanstruepera neustonica</name>
    <dbReference type="NCBI Taxonomy" id="1445657"/>
    <lineage>
        <taxon>Bacteria</taxon>
        <taxon>Pseudomonadati</taxon>
        <taxon>Bacteroidota</taxon>
        <taxon>Flavobacteriia</taxon>
        <taxon>Flavobacteriales</taxon>
        <taxon>Flavobacteriaceae</taxon>
        <taxon>Hanstruepera</taxon>
    </lineage>
</organism>
<dbReference type="InterPro" id="IPR027843">
    <property type="entry name" value="DUF4440"/>
</dbReference>
<name>A0A2K1E4C6_9FLAO</name>
<reference evidence="3 4" key="1">
    <citation type="submission" date="2018-01" db="EMBL/GenBank/DDBJ databases">
        <title>The draft genome of Hanstruepera neustonica JCM19743.</title>
        <authorList>
            <person name="He R.-H."/>
            <person name="Du Z.-J."/>
        </authorList>
    </citation>
    <scope>NUCLEOTIDE SEQUENCE [LARGE SCALE GENOMIC DNA]</scope>
    <source>
        <strain evidence="3 4">JCM19743</strain>
    </source>
</reference>
<keyword evidence="4" id="KW-1185">Reference proteome</keyword>